<dbReference type="Proteomes" id="UP000282582">
    <property type="component" value="Unassembled WGS sequence"/>
</dbReference>
<evidence type="ECO:0000313" key="6">
    <source>
        <dbReference type="EMBL" id="RMX78874.1"/>
    </source>
</evidence>
<comment type="similarity">
    <text evidence="2 3">Belongs to the BCP1 family.</text>
</comment>
<keyword evidence="3" id="KW-0539">Nucleus</keyword>
<dbReference type="OrthoDB" id="27543at2759"/>
<feature type="compositionally biased region" description="Acidic residues" evidence="4">
    <location>
        <begin position="21"/>
        <end position="36"/>
    </location>
</feature>
<proteinExistence type="inferred from homology"/>
<keyword evidence="3" id="KW-0653">Protein transport</keyword>
<dbReference type="EMBL" id="QWIL01002231">
    <property type="protein sequence ID" value="RMX95924.1"/>
    <property type="molecule type" value="Genomic_DNA"/>
</dbReference>
<keyword evidence="3" id="KW-0813">Transport</keyword>
<organism evidence="7 9">
    <name type="scientific">Hortaea werneckii</name>
    <name type="common">Black yeast</name>
    <name type="synonym">Cladosporium werneckii</name>
    <dbReference type="NCBI Taxonomy" id="91943"/>
    <lineage>
        <taxon>Eukaryota</taxon>
        <taxon>Fungi</taxon>
        <taxon>Dikarya</taxon>
        <taxon>Ascomycota</taxon>
        <taxon>Pezizomycotina</taxon>
        <taxon>Dothideomycetes</taxon>
        <taxon>Dothideomycetidae</taxon>
        <taxon>Mycosphaerellales</taxon>
        <taxon>Teratosphaeriaceae</taxon>
        <taxon>Hortaea</taxon>
    </lineage>
</organism>
<evidence type="ECO:0000256" key="1">
    <source>
        <dbReference type="ARBA" id="ARBA00002688"/>
    </source>
</evidence>
<evidence type="ECO:0000256" key="4">
    <source>
        <dbReference type="SAM" id="MobiDB-lite"/>
    </source>
</evidence>
<gene>
    <name evidence="8" type="ORF">D0866_16202</name>
    <name evidence="7" type="ORF">D0867_13322</name>
    <name evidence="6" type="ORF">D0868_16409</name>
    <name evidence="5" type="ORF">D0869_15556</name>
</gene>
<dbReference type="EMBL" id="QWIK01003337">
    <property type="protein sequence ID" value="RMX78874.1"/>
    <property type="molecule type" value="Genomic_DNA"/>
</dbReference>
<dbReference type="AlphaFoldDB" id="A0A3M6XYP9"/>
<dbReference type="GO" id="GO:0015031">
    <property type="term" value="P:protein transport"/>
    <property type="evidence" value="ECO:0007669"/>
    <property type="project" value="UniProtKB-KW"/>
</dbReference>
<evidence type="ECO:0000313" key="8">
    <source>
        <dbReference type="EMBL" id="RMX98179.1"/>
    </source>
</evidence>
<comment type="subcellular location">
    <subcellularLocation>
        <location evidence="3">Nucleus</location>
    </subcellularLocation>
</comment>
<accession>A0A3M6XYP9</accession>
<evidence type="ECO:0000256" key="3">
    <source>
        <dbReference type="PIRNR" id="PIRNR028983"/>
    </source>
</evidence>
<dbReference type="Proteomes" id="UP000271337">
    <property type="component" value="Unassembled WGS sequence"/>
</dbReference>
<comment type="function">
    <text evidence="1 3">Involved in nuclear export, actin cytoskeleton organization and vesicular transport.</text>
</comment>
<protein>
    <recommendedName>
        <fullName evidence="3">Protein BCP1</fullName>
    </recommendedName>
</protein>
<dbReference type="PIRSF" id="PIRSF028983">
    <property type="entry name" value="BCP1"/>
    <property type="match status" value="1"/>
</dbReference>
<evidence type="ECO:0000313" key="11">
    <source>
        <dbReference type="Proteomes" id="UP000281245"/>
    </source>
</evidence>
<dbReference type="Pfam" id="PF13862">
    <property type="entry name" value="BCCIP"/>
    <property type="match status" value="1"/>
</dbReference>
<evidence type="ECO:0000256" key="2">
    <source>
        <dbReference type="ARBA" id="ARBA00006781"/>
    </source>
</evidence>
<evidence type="ECO:0000313" key="7">
    <source>
        <dbReference type="EMBL" id="RMX95924.1"/>
    </source>
</evidence>
<evidence type="ECO:0000313" key="9">
    <source>
        <dbReference type="Proteomes" id="UP000271337"/>
    </source>
</evidence>
<evidence type="ECO:0000313" key="5">
    <source>
        <dbReference type="EMBL" id="RMX71514.1"/>
    </source>
</evidence>
<dbReference type="VEuPathDB" id="FungiDB:BTJ68_14785"/>
<reference evidence="9 10" key="1">
    <citation type="journal article" date="2018" name="BMC Genomics">
        <title>Genomic evidence for intraspecific hybridization in a clonal and extremely halotolerant yeast.</title>
        <authorList>
            <person name="Gostincar C."/>
            <person name="Stajich J.E."/>
            <person name="Zupancic J."/>
            <person name="Zalar P."/>
            <person name="Gunde-Cimerman N."/>
        </authorList>
    </citation>
    <scope>NUCLEOTIDE SEQUENCE [LARGE SCALE GENOMIC DNA]</scope>
    <source>
        <strain evidence="8 10">EXF-6651</strain>
        <strain evidence="6 12">EXF-6654</strain>
        <strain evidence="5 11">EXF-6656</strain>
        <strain evidence="7 9">EXF-6669</strain>
    </source>
</reference>
<evidence type="ECO:0000313" key="12">
    <source>
        <dbReference type="Proteomes" id="UP000282582"/>
    </source>
</evidence>
<dbReference type="InterPro" id="IPR025602">
    <property type="entry name" value="BCP1_family"/>
</dbReference>
<dbReference type="Proteomes" id="UP000276864">
    <property type="component" value="Unassembled WGS sequence"/>
</dbReference>
<name>A0A3M6XYP9_HORWE</name>
<dbReference type="EMBL" id="QWIJ01002711">
    <property type="protein sequence ID" value="RMX71514.1"/>
    <property type="molecule type" value="Genomic_DNA"/>
</dbReference>
<feature type="compositionally biased region" description="Basic and acidic residues" evidence="4">
    <location>
        <begin position="1"/>
        <end position="20"/>
    </location>
</feature>
<feature type="region of interest" description="Disordered" evidence="4">
    <location>
        <begin position="1"/>
        <end position="37"/>
    </location>
</feature>
<sequence length="303" mass="34113">MGKRKSTAEEKMASKDKMDVDGDDNNSEEEEEEDDASIINIDFEWFDPRPEIDFHGLKMLLRQLFDVDNDLFDLSELTDMILAQPLLGSTVKCEGEESDPYAFLTVLNMHHHREKPVMKQLTDYLISKASTQPTTQQQLRALLSPDNSQAQVGLILTERFINMPSEIVPPMYNMIRSEIAAAVADNEPYNFTHYLLISKTYTEVASKLDAEDDRPQKKKKATAAGGESEKFYFHPEDEALHRYAMGVCNYDYDKVSDEGASDAKRTFQELGVKPQGHLILIEGGKFEEAVKGVGEYLGGDAVA</sequence>
<dbReference type="PANTHER" id="PTHR13261">
    <property type="entry name" value="BRCA2 AND CDKN1A INTERACTING PROTEIN"/>
    <property type="match status" value="1"/>
</dbReference>
<evidence type="ECO:0000313" key="10">
    <source>
        <dbReference type="Proteomes" id="UP000276864"/>
    </source>
</evidence>
<comment type="caution">
    <text evidence="7">The sequence shown here is derived from an EMBL/GenBank/DDBJ whole genome shotgun (WGS) entry which is preliminary data.</text>
</comment>
<dbReference type="GO" id="GO:0005634">
    <property type="term" value="C:nucleus"/>
    <property type="evidence" value="ECO:0007669"/>
    <property type="project" value="UniProtKB-SubCell"/>
</dbReference>
<dbReference type="PANTHER" id="PTHR13261:SF0">
    <property type="entry name" value="BRCA2 AND CDKN1A-INTERACTING PROTEIN"/>
    <property type="match status" value="1"/>
</dbReference>
<dbReference type="Proteomes" id="UP000281245">
    <property type="component" value="Unassembled WGS sequence"/>
</dbReference>
<dbReference type="EMBL" id="QWIM01003746">
    <property type="protein sequence ID" value="RMX98179.1"/>
    <property type="molecule type" value="Genomic_DNA"/>
</dbReference>